<dbReference type="EMBL" id="HBHK01012536">
    <property type="protein sequence ID" value="CAD9682933.1"/>
    <property type="molecule type" value="Transcribed_RNA"/>
</dbReference>
<dbReference type="InterPro" id="IPR020846">
    <property type="entry name" value="MFS_dom"/>
</dbReference>
<evidence type="ECO:0000256" key="20">
    <source>
        <dbReference type="ARBA" id="ARBA00044924"/>
    </source>
</evidence>
<dbReference type="Pfam" id="PF07690">
    <property type="entry name" value="MFS_1"/>
    <property type="match status" value="2"/>
</dbReference>
<dbReference type="GO" id="GO:0022857">
    <property type="term" value="F:transmembrane transporter activity"/>
    <property type="evidence" value="ECO:0007669"/>
    <property type="project" value="InterPro"/>
</dbReference>
<evidence type="ECO:0000256" key="4">
    <source>
        <dbReference type="ARBA" id="ARBA00022692"/>
    </source>
</evidence>
<comment type="catalytic activity">
    <reaction evidence="18">
        <text>L-histidyl-L-alpha-amino acid(out) = L-histidyl-L-alpha-amino acid(in)</text>
        <dbReference type="Rhea" id="RHEA:79379"/>
        <dbReference type="ChEBI" id="CHEBI:229964"/>
    </reaction>
</comment>
<evidence type="ECO:0000256" key="25">
    <source>
        <dbReference type="SAM" id="MobiDB-lite"/>
    </source>
</evidence>
<feature type="transmembrane region" description="Helical" evidence="26">
    <location>
        <begin position="108"/>
        <end position="131"/>
    </location>
</feature>
<evidence type="ECO:0000259" key="27">
    <source>
        <dbReference type="PROSITE" id="PS50850"/>
    </source>
</evidence>
<evidence type="ECO:0000256" key="14">
    <source>
        <dbReference type="ARBA" id="ARBA00044898"/>
    </source>
</evidence>
<evidence type="ECO:0000313" key="28">
    <source>
        <dbReference type="EMBL" id="CAD9682933.1"/>
    </source>
</evidence>
<feature type="transmembrane region" description="Helical" evidence="26">
    <location>
        <begin position="164"/>
        <end position="189"/>
    </location>
</feature>
<keyword evidence="3" id="KW-0813">Transport</keyword>
<dbReference type="AlphaFoldDB" id="A0A7S2RWQ9"/>
<keyword evidence="7" id="KW-0458">Lysosome</keyword>
<evidence type="ECO:0000256" key="18">
    <source>
        <dbReference type="ARBA" id="ARBA00044912"/>
    </source>
</evidence>
<evidence type="ECO:0000256" key="11">
    <source>
        <dbReference type="ARBA" id="ARBA00044884"/>
    </source>
</evidence>
<evidence type="ECO:0000256" key="9">
    <source>
        <dbReference type="ARBA" id="ARBA00044878"/>
    </source>
</evidence>
<comment type="catalytic activity">
    <reaction evidence="14">
        <text>L-aspartyl-L-lysine(out) = L-aspartyl-L-lysine(in)</text>
        <dbReference type="Rhea" id="RHEA:79411"/>
        <dbReference type="ChEBI" id="CHEBI:229953"/>
    </reaction>
</comment>
<feature type="transmembrane region" description="Helical" evidence="26">
    <location>
        <begin position="353"/>
        <end position="373"/>
    </location>
</feature>
<feature type="compositionally biased region" description="Basic and acidic residues" evidence="25">
    <location>
        <begin position="14"/>
        <end position="29"/>
    </location>
</feature>
<comment type="catalytic activity">
    <reaction evidence="19">
        <text>L-alanyl-L-lysine(out) = L-alanyl-L-lysine(in)</text>
        <dbReference type="Rhea" id="RHEA:79415"/>
        <dbReference type="ChEBI" id="CHEBI:192470"/>
    </reaction>
</comment>
<evidence type="ECO:0000256" key="19">
    <source>
        <dbReference type="ARBA" id="ARBA00044919"/>
    </source>
</evidence>
<evidence type="ECO:0000256" key="8">
    <source>
        <dbReference type="ARBA" id="ARBA00044876"/>
    </source>
</evidence>
<accession>A0A7S2RWQ9</accession>
<feature type="transmembrane region" description="Helical" evidence="26">
    <location>
        <begin position="471"/>
        <end position="490"/>
    </location>
</feature>
<evidence type="ECO:0000256" key="15">
    <source>
        <dbReference type="ARBA" id="ARBA00044899"/>
    </source>
</evidence>
<comment type="catalytic activity">
    <reaction evidence="16">
        <text>L-lysyl-L-lysine(out) = L-lysyl-L-lysine(in)</text>
        <dbReference type="Rhea" id="RHEA:79403"/>
        <dbReference type="ChEBI" id="CHEBI:229956"/>
    </reaction>
</comment>
<keyword evidence="6 26" id="KW-0472">Membrane</keyword>
<evidence type="ECO:0000256" key="3">
    <source>
        <dbReference type="ARBA" id="ARBA00022448"/>
    </source>
</evidence>
<dbReference type="InterPro" id="IPR011701">
    <property type="entry name" value="MFS"/>
</dbReference>
<dbReference type="InterPro" id="IPR036259">
    <property type="entry name" value="MFS_trans_sf"/>
</dbReference>
<dbReference type="InterPro" id="IPR052187">
    <property type="entry name" value="MFSD1"/>
</dbReference>
<evidence type="ECO:0000256" key="24">
    <source>
        <dbReference type="ARBA" id="ARBA00046376"/>
    </source>
</evidence>
<gene>
    <name evidence="28" type="ORF">QSP1433_LOCUS7885</name>
</gene>
<comment type="subcellular location">
    <subcellularLocation>
        <location evidence="1">Lysosome membrane</location>
        <topology evidence="1">Multi-pass membrane protein</topology>
    </subcellularLocation>
</comment>
<keyword evidence="5 26" id="KW-1133">Transmembrane helix</keyword>
<feature type="region of interest" description="Disordered" evidence="25">
    <location>
        <begin position="1"/>
        <end position="29"/>
    </location>
</feature>
<comment type="catalytic activity">
    <reaction evidence="20">
        <text>L-lysyl-glycine(out) = L-lysyl-glycine(in)</text>
        <dbReference type="Rhea" id="RHEA:79407"/>
        <dbReference type="ChEBI" id="CHEBI:191202"/>
    </reaction>
</comment>
<evidence type="ECO:0000256" key="21">
    <source>
        <dbReference type="ARBA" id="ARBA00044985"/>
    </source>
</evidence>
<feature type="transmembrane region" description="Helical" evidence="26">
    <location>
        <begin position="406"/>
        <end position="427"/>
    </location>
</feature>
<feature type="domain" description="Major facilitator superfamily (MFS) profile" evidence="27">
    <location>
        <begin position="67"/>
        <end position="495"/>
    </location>
</feature>
<dbReference type="Gene3D" id="1.20.1250.20">
    <property type="entry name" value="MFS general substrate transporter like domains"/>
    <property type="match status" value="2"/>
</dbReference>
<evidence type="ECO:0000256" key="16">
    <source>
        <dbReference type="ARBA" id="ARBA00044900"/>
    </source>
</evidence>
<evidence type="ECO:0000256" key="13">
    <source>
        <dbReference type="ARBA" id="ARBA00044893"/>
    </source>
</evidence>
<dbReference type="PROSITE" id="PS50850">
    <property type="entry name" value="MFS"/>
    <property type="match status" value="1"/>
</dbReference>
<feature type="transmembrane region" description="Helical" evidence="26">
    <location>
        <begin position="235"/>
        <end position="253"/>
    </location>
</feature>
<comment type="catalytic activity">
    <reaction evidence="11">
        <text>L-alpha-aminoacyl-L-histidine(out) = L-alpha-aminoacyl-L-histidine(in)</text>
        <dbReference type="Rhea" id="RHEA:79375"/>
        <dbReference type="ChEBI" id="CHEBI:229967"/>
    </reaction>
</comment>
<feature type="transmembrane region" description="Helical" evidence="26">
    <location>
        <begin position="65"/>
        <end position="88"/>
    </location>
</feature>
<reference evidence="28" key="1">
    <citation type="submission" date="2021-01" db="EMBL/GenBank/DDBJ databases">
        <authorList>
            <person name="Corre E."/>
            <person name="Pelletier E."/>
            <person name="Niang G."/>
            <person name="Scheremetjew M."/>
            <person name="Finn R."/>
            <person name="Kale V."/>
            <person name="Holt S."/>
            <person name="Cochrane G."/>
            <person name="Meng A."/>
            <person name="Brown T."/>
            <person name="Cohen L."/>
        </authorList>
    </citation>
    <scope>NUCLEOTIDE SEQUENCE</scope>
    <source>
        <strain evidence="28">NY070348D</strain>
    </source>
</reference>
<comment type="function">
    <text evidence="23">Lysosomal dipeptide uniporter that selectively exports lysine, arginine or histidine-containing dipeptides with a net positive charge from the lysosome lumen into the cytosol. Could play a role in a specific type of protein O-glycosylation indirectly regulating macrophages migration and tissue invasion. Also essential for liver homeostasis.</text>
</comment>
<comment type="catalytic activity">
    <reaction evidence="8">
        <text>L-lysyl-L-alanine(out) = L-lysyl-L-alanine(in)</text>
        <dbReference type="Rhea" id="RHEA:79399"/>
        <dbReference type="ChEBI" id="CHEBI:229954"/>
    </reaction>
</comment>
<keyword evidence="4 26" id="KW-0812">Transmembrane</keyword>
<evidence type="ECO:0000256" key="26">
    <source>
        <dbReference type="SAM" id="Phobius"/>
    </source>
</evidence>
<evidence type="ECO:0000256" key="5">
    <source>
        <dbReference type="ARBA" id="ARBA00022989"/>
    </source>
</evidence>
<comment type="catalytic activity">
    <reaction evidence="17">
        <text>L-arginyl-glycine(out) = L-arginyl-glycine(in)</text>
        <dbReference type="Rhea" id="RHEA:79391"/>
        <dbReference type="ChEBI" id="CHEBI:229955"/>
    </reaction>
</comment>
<name>A0A7S2RWQ9_9STRA</name>
<comment type="catalytic activity">
    <reaction evidence="15">
        <text>L-arginyl-L-alpha-amino acid(out) = L-arginyl-L-alpha-amino acid(in)</text>
        <dbReference type="Rhea" id="RHEA:79371"/>
        <dbReference type="ChEBI" id="CHEBI:84315"/>
    </reaction>
</comment>
<dbReference type="PANTHER" id="PTHR23512:SF3">
    <property type="entry name" value="MAJOR FACILITATOR SUPERFAMILY DOMAIN-CONTAINING PROTEIN 1"/>
    <property type="match status" value="1"/>
</dbReference>
<organism evidence="28">
    <name type="scientific">Mucochytrium quahogii</name>
    <dbReference type="NCBI Taxonomy" id="96639"/>
    <lineage>
        <taxon>Eukaryota</taxon>
        <taxon>Sar</taxon>
        <taxon>Stramenopiles</taxon>
        <taxon>Bigyra</taxon>
        <taxon>Labyrinthulomycetes</taxon>
        <taxon>Thraustochytrida</taxon>
        <taxon>Thraustochytriidae</taxon>
        <taxon>Mucochytrium</taxon>
    </lineage>
</organism>
<comment type="catalytic activity">
    <reaction evidence="10">
        <text>L-alpha-aminoacyl-L-arginine(out) = L-alpha-aminoacyl-L-arginine(in)</text>
        <dbReference type="Rhea" id="RHEA:79367"/>
        <dbReference type="ChEBI" id="CHEBI:229968"/>
    </reaction>
</comment>
<evidence type="ECO:0000256" key="7">
    <source>
        <dbReference type="ARBA" id="ARBA00023228"/>
    </source>
</evidence>
<protein>
    <recommendedName>
        <fullName evidence="21">Lysosomal dipeptide transporter MFSD1</fullName>
    </recommendedName>
    <alternativeName>
        <fullName evidence="22">Major facilitator superfamily domain-containing protein 1</fullName>
    </alternativeName>
</protein>
<sequence length="507" mass="54486">MPVKTSIDMGPMDSGKEHAGFEKPQDKASLSKDVSGVEANVGKDLEQSINEDSEANFPFIERAKWLVLLMSCWIGVSAFFCFDTPSATHEYLESQFDSDGQSISFETFFNMLYTAFSIPNIVSPLFVGVLAQKCGDVLVSNISLCILLVACTGVALGVQIRSEMLMIACRALFGIGLEAVLVSQASVLAKWFSGKYVKSAHLALAMGLIAMSCRLGTVINNALSPIVAKSLGLVSSYWLGVVFLGVALVGGIIQWKLERRRSKIVAEIVAGESNADTSSNPSLREILTSLAKYPTEYWILIVIAALFYGIFLSANGVVQAFVVERECGVTCCGAGNANTSCPAGEAAIGKASYLMSIPPIVYICLSPFVGMALDRYGRMLVVITSSVLGFCLCFVLFAFQDVPLPIVFIMQGIAMVVFCTTIWPTVARAGSGSVAVAIGVAYCVQNIATGSIPVLVAAVRNEAGDYQTVQWLFVGVNTLNALLCMVVWYLDYKYNNSAIDKVENKLD</sequence>
<evidence type="ECO:0000256" key="2">
    <source>
        <dbReference type="ARBA" id="ARBA00008335"/>
    </source>
</evidence>
<feature type="transmembrane region" description="Helical" evidence="26">
    <location>
        <begin position="297"/>
        <end position="318"/>
    </location>
</feature>
<feature type="transmembrane region" description="Helical" evidence="26">
    <location>
        <begin position="380"/>
        <end position="400"/>
    </location>
</feature>
<dbReference type="SUPFAM" id="SSF103473">
    <property type="entry name" value="MFS general substrate transporter"/>
    <property type="match status" value="1"/>
</dbReference>
<evidence type="ECO:0000256" key="22">
    <source>
        <dbReference type="ARBA" id="ARBA00045018"/>
    </source>
</evidence>
<evidence type="ECO:0000256" key="12">
    <source>
        <dbReference type="ARBA" id="ARBA00044891"/>
    </source>
</evidence>
<comment type="similarity">
    <text evidence="2">Belongs to the major facilitator superfamily.</text>
</comment>
<feature type="transmembrane region" description="Helical" evidence="26">
    <location>
        <begin position="434"/>
        <end position="459"/>
    </location>
</feature>
<dbReference type="GO" id="GO:0005765">
    <property type="term" value="C:lysosomal membrane"/>
    <property type="evidence" value="ECO:0007669"/>
    <property type="project" value="UniProtKB-SubCell"/>
</dbReference>
<evidence type="ECO:0000256" key="1">
    <source>
        <dbReference type="ARBA" id="ARBA00004155"/>
    </source>
</evidence>
<evidence type="ECO:0000256" key="17">
    <source>
        <dbReference type="ARBA" id="ARBA00044903"/>
    </source>
</evidence>
<comment type="catalytic activity">
    <reaction evidence="13">
        <text>L-alpha-aminoacyl-L-lysine(out) = L-alpha-aminoacyl-L-lysine(in)</text>
        <dbReference type="Rhea" id="RHEA:79383"/>
        <dbReference type="ChEBI" id="CHEBI:229966"/>
    </reaction>
</comment>
<feature type="transmembrane region" description="Helical" evidence="26">
    <location>
        <begin position="138"/>
        <end position="158"/>
    </location>
</feature>
<proteinExistence type="inferred from homology"/>
<dbReference type="PANTHER" id="PTHR23512">
    <property type="entry name" value="MAJOR FACILITATOR SUPERFAMILY DOMAIN-CONTAINING PROTEIN 1"/>
    <property type="match status" value="1"/>
</dbReference>
<comment type="subunit">
    <text evidence="24">Homodimer. Interacts with lysosomal protein GLMP (via lumenal domain); the interaction starts while both proteins are still in the endoplasmic reticulum and is required for stabilization of MFSD1 in lysosomes but has no direct effect on its targeting to lysosomes or transporter activity.</text>
</comment>
<comment type="catalytic activity">
    <reaction evidence="9">
        <text>L-histidyl-glycine(out) = L-histidyl-glycine(in)</text>
        <dbReference type="Rhea" id="RHEA:79395"/>
        <dbReference type="ChEBI" id="CHEBI:229957"/>
    </reaction>
</comment>
<evidence type="ECO:0000256" key="10">
    <source>
        <dbReference type="ARBA" id="ARBA00044881"/>
    </source>
</evidence>
<evidence type="ECO:0000256" key="23">
    <source>
        <dbReference type="ARBA" id="ARBA00045709"/>
    </source>
</evidence>
<evidence type="ECO:0000256" key="6">
    <source>
        <dbReference type="ARBA" id="ARBA00023136"/>
    </source>
</evidence>
<comment type="catalytic activity">
    <reaction evidence="12">
        <text>L-lysyl-L-alpha-amino acid(out) = L-lysyl-L-alpha-amino acid(in)</text>
        <dbReference type="Rhea" id="RHEA:79387"/>
        <dbReference type="ChEBI" id="CHEBI:229965"/>
    </reaction>
</comment>
<feature type="transmembrane region" description="Helical" evidence="26">
    <location>
        <begin position="201"/>
        <end position="223"/>
    </location>
</feature>